<dbReference type="EnsemblPlants" id="Bo2g131400.1">
    <property type="protein sequence ID" value="Bo2g131400.1"/>
    <property type="gene ID" value="Bo2g131400"/>
</dbReference>
<dbReference type="STRING" id="109376.A0A0D3AUN9"/>
<feature type="compositionally biased region" description="Polar residues" evidence="1">
    <location>
        <begin position="203"/>
        <end position="217"/>
    </location>
</feature>
<dbReference type="GeneID" id="106325949"/>
<sequence length="233" mass="26430">MAIENHENPNQEIKPKSRRSMGVGGPEEEENQWPPWLKPLLKEEHFFVQCDSHGDSPKNKCNMYCLDCTNGSFCPLCLEHHKDHRTIQIRRLSYHHVIRVNEIQMHLDILSVQTYVIDGAKAVFLNERPQHGRLKRVKGVRVTNACDVCSRGLVDDCFCFCSLGCKVAGTSRSFEKGREHTVMESENSSNISGVEDNDIPKPQSVNASTPQLPTSTSLRKRPRKGIPQRSPLQ</sequence>
<dbReference type="KEGG" id="boe:106325949"/>
<dbReference type="OMA" id="NERPQHG"/>
<evidence type="ECO:0000313" key="2">
    <source>
        <dbReference type="EnsemblPlants" id="Bo2g131400.1"/>
    </source>
</evidence>
<dbReference type="OrthoDB" id="1025143at2759"/>
<evidence type="ECO:0000256" key="1">
    <source>
        <dbReference type="SAM" id="MobiDB-lite"/>
    </source>
</evidence>
<name>A0A0D3AUN9_BRAOL</name>
<dbReference type="Pfam" id="PF04640">
    <property type="entry name" value="PLATZ"/>
    <property type="match status" value="1"/>
</dbReference>
<dbReference type="eggNOG" id="ENOG502QQYG">
    <property type="taxonomic scope" value="Eukaryota"/>
</dbReference>
<feature type="region of interest" description="Disordered" evidence="1">
    <location>
        <begin position="179"/>
        <end position="233"/>
    </location>
</feature>
<reference evidence="2" key="2">
    <citation type="submission" date="2015-03" db="UniProtKB">
        <authorList>
            <consortium name="EnsemblPlants"/>
        </authorList>
    </citation>
    <scope>IDENTIFICATION</scope>
</reference>
<protein>
    <recommendedName>
        <fullName evidence="4">B box-type domain-containing protein</fullName>
    </recommendedName>
</protein>
<dbReference type="HOGENOM" id="CLU_070437_1_0_1"/>
<dbReference type="InterPro" id="IPR006734">
    <property type="entry name" value="PLATZ"/>
</dbReference>
<dbReference type="RefSeq" id="XP_013619454.1">
    <property type="nucleotide sequence ID" value="XM_013764000.1"/>
</dbReference>
<dbReference type="Proteomes" id="UP000032141">
    <property type="component" value="Chromosome C2"/>
</dbReference>
<organism evidence="2 3">
    <name type="scientific">Brassica oleracea var. oleracea</name>
    <dbReference type="NCBI Taxonomy" id="109376"/>
    <lineage>
        <taxon>Eukaryota</taxon>
        <taxon>Viridiplantae</taxon>
        <taxon>Streptophyta</taxon>
        <taxon>Embryophyta</taxon>
        <taxon>Tracheophyta</taxon>
        <taxon>Spermatophyta</taxon>
        <taxon>Magnoliopsida</taxon>
        <taxon>eudicotyledons</taxon>
        <taxon>Gunneridae</taxon>
        <taxon>Pentapetalae</taxon>
        <taxon>rosids</taxon>
        <taxon>malvids</taxon>
        <taxon>Brassicales</taxon>
        <taxon>Brassicaceae</taxon>
        <taxon>Brassiceae</taxon>
        <taxon>Brassica</taxon>
    </lineage>
</organism>
<feature type="region of interest" description="Disordered" evidence="1">
    <location>
        <begin position="1"/>
        <end position="33"/>
    </location>
</feature>
<feature type="compositionally biased region" description="Basic and acidic residues" evidence="1">
    <location>
        <begin position="1"/>
        <end position="15"/>
    </location>
</feature>
<dbReference type="AlphaFoldDB" id="A0A0D3AUN9"/>
<dbReference type="Gramene" id="Bo2g131400.1">
    <property type="protein sequence ID" value="Bo2g131400.1"/>
    <property type="gene ID" value="Bo2g131400"/>
</dbReference>
<proteinExistence type="predicted"/>
<evidence type="ECO:0000313" key="3">
    <source>
        <dbReference type="Proteomes" id="UP000032141"/>
    </source>
</evidence>
<keyword evidence="3" id="KW-1185">Reference proteome</keyword>
<reference evidence="2 3" key="1">
    <citation type="journal article" date="2014" name="Genome Biol.">
        <title>Transcriptome and methylome profiling reveals relics of genome dominance in the mesopolyploid Brassica oleracea.</title>
        <authorList>
            <person name="Parkin I.A."/>
            <person name="Koh C."/>
            <person name="Tang H."/>
            <person name="Robinson S.J."/>
            <person name="Kagale S."/>
            <person name="Clarke W.E."/>
            <person name="Town C.D."/>
            <person name="Nixon J."/>
            <person name="Krishnakumar V."/>
            <person name="Bidwell S.L."/>
            <person name="Denoeud F."/>
            <person name="Belcram H."/>
            <person name="Links M.G."/>
            <person name="Just J."/>
            <person name="Clarke C."/>
            <person name="Bender T."/>
            <person name="Huebert T."/>
            <person name="Mason A.S."/>
            <person name="Pires J.C."/>
            <person name="Barker G."/>
            <person name="Moore J."/>
            <person name="Walley P.G."/>
            <person name="Manoli S."/>
            <person name="Batley J."/>
            <person name="Edwards D."/>
            <person name="Nelson M.N."/>
            <person name="Wang X."/>
            <person name="Paterson A.H."/>
            <person name="King G."/>
            <person name="Bancroft I."/>
            <person name="Chalhoub B."/>
            <person name="Sharpe A.G."/>
        </authorList>
    </citation>
    <scope>NUCLEOTIDE SEQUENCE</scope>
    <source>
        <strain evidence="2 3">cv. TO1000</strain>
    </source>
</reference>
<accession>A0A0D3AUN9</accession>
<dbReference type="PANTHER" id="PTHR31065">
    <property type="entry name" value="PLATZ TRANSCRIPTION FACTOR FAMILY PROTEIN"/>
    <property type="match status" value="1"/>
</dbReference>
<dbReference type="PANTHER" id="PTHR31065:SF58">
    <property type="entry name" value="PLATZ TRANSCRIPTION FACTOR FAMILY PROTEIN"/>
    <property type="match status" value="1"/>
</dbReference>
<evidence type="ECO:0008006" key="4">
    <source>
        <dbReference type="Google" id="ProtNLM"/>
    </source>
</evidence>